<keyword evidence="5" id="KW-1185">Reference proteome</keyword>
<dbReference type="Gene3D" id="3.40.50.720">
    <property type="entry name" value="NAD(P)-binding Rossmann-like Domain"/>
    <property type="match status" value="1"/>
</dbReference>
<dbReference type="Pfam" id="PF00106">
    <property type="entry name" value="adh_short"/>
    <property type="match status" value="1"/>
</dbReference>
<dbReference type="GO" id="GO:0016491">
    <property type="term" value="F:oxidoreductase activity"/>
    <property type="evidence" value="ECO:0007669"/>
    <property type="project" value="UniProtKB-KW"/>
</dbReference>
<comment type="similarity">
    <text evidence="1 3">Belongs to the short-chain dehydrogenases/reductases (SDR) family.</text>
</comment>
<dbReference type="AlphaFoldDB" id="A0A8K0QZY2"/>
<gene>
    <name evidence="4" type="ORF">FB567DRAFT_100656</name>
</gene>
<organism evidence="4 5">
    <name type="scientific">Paraphoma chrysanthemicola</name>
    <dbReference type="NCBI Taxonomy" id="798071"/>
    <lineage>
        <taxon>Eukaryota</taxon>
        <taxon>Fungi</taxon>
        <taxon>Dikarya</taxon>
        <taxon>Ascomycota</taxon>
        <taxon>Pezizomycotina</taxon>
        <taxon>Dothideomycetes</taxon>
        <taxon>Pleosporomycetidae</taxon>
        <taxon>Pleosporales</taxon>
        <taxon>Pleosporineae</taxon>
        <taxon>Phaeosphaeriaceae</taxon>
        <taxon>Paraphoma</taxon>
    </lineage>
</organism>
<name>A0A8K0QZY2_9PLEO</name>
<dbReference type="OrthoDB" id="191139at2759"/>
<reference evidence="4" key="1">
    <citation type="journal article" date="2021" name="Nat. Commun.">
        <title>Genetic determinants of endophytism in the Arabidopsis root mycobiome.</title>
        <authorList>
            <person name="Mesny F."/>
            <person name="Miyauchi S."/>
            <person name="Thiergart T."/>
            <person name="Pickel B."/>
            <person name="Atanasova L."/>
            <person name="Karlsson M."/>
            <person name="Huettel B."/>
            <person name="Barry K.W."/>
            <person name="Haridas S."/>
            <person name="Chen C."/>
            <person name="Bauer D."/>
            <person name="Andreopoulos W."/>
            <person name="Pangilinan J."/>
            <person name="LaButti K."/>
            <person name="Riley R."/>
            <person name="Lipzen A."/>
            <person name="Clum A."/>
            <person name="Drula E."/>
            <person name="Henrissat B."/>
            <person name="Kohler A."/>
            <person name="Grigoriev I.V."/>
            <person name="Martin F.M."/>
            <person name="Hacquard S."/>
        </authorList>
    </citation>
    <scope>NUCLEOTIDE SEQUENCE</scope>
    <source>
        <strain evidence="4">MPI-SDFR-AT-0120</strain>
    </source>
</reference>
<proteinExistence type="inferred from homology"/>
<dbReference type="EMBL" id="JAGMVJ010000014">
    <property type="protein sequence ID" value="KAH7082216.1"/>
    <property type="molecule type" value="Genomic_DNA"/>
</dbReference>
<dbReference type="Proteomes" id="UP000813461">
    <property type="component" value="Unassembled WGS sequence"/>
</dbReference>
<dbReference type="PANTHER" id="PTHR24320">
    <property type="entry name" value="RETINOL DEHYDROGENASE"/>
    <property type="match status" value="1"/>
</dbReference>
<dbReference type="SUPFAM" id="SSF51735">
    <property type="entry name" value="NAD(P)-binding Rossmann-fold domains"/>
    <property type="match status" value="1"/>
</dbReference>
<protein>
    <recommendedName>
        <fullName evidence="6">NAD(P)-binding protein</fullName>
    </recommendedName>
</protein>
<evidence type="ECO:0000313" key="4">
    <source>
        <dbReference type="EMBL" id="KAH7082216.1"/>
    </source>
</evidence>
<sequence>MSTPYAHLHTHPAGPNDARPTALQIIQDESLLGAWPDRTVLITGATAGIGIETVRALYATGCTIYLCARSLTKAEAVKTDVEGSGSSEGTGKIHVLELSLDDLSSVRAAAAAFLARSARLDILINNAGLTSPTFQKTIDGHELLFSVHHLGPFLLTSLLTPALQAAATPDRASRVINVSSAAHNMYTEAQIDLSDLDWSRREYNPLNAYGSSKTATILHANALDRRFGTDPAHPVRAYSLHPGAIMTALTASAAPEDLAEWAKYKDIFKSVEQGAATTVWCAVAKGLERVGGVYCEDCGVAEEASVGEDGQRRREKGYAPWAMGDEKTEEALWELSERLVGL</sequence>
<keyword evidence="2" id="KW-0560">Oxidoreductase</keyword>
<evidence type="ECO:0000313" key="5">
    <source>
        <dbReference type="Proteomes" id="UP000813461"/>
    </source>
</evidence>
<evidence type="ECO:0000256" key="2">
    <source>
        <dbReference type="ARBA" id="ARBA00023002"/>
    </source>
</evidence>
<evidence type="ECO:0008006" key="6">
    <source>
        <dbReference type="Google" id="ProtNLM"/>
    </source>
</evidence>
<dbReference type="InterPro" id="IPR036291">
    <property type="entry name" value="NAD(P)-bd_dom_sf"/>
</dbReference>
<comment type="caution">
    <text evidence="4">The sequence shown here is derived from an EMBL/GenBank/DDBJ whole genome shotgun (WGS) entry which is preliminary data.</text>
</comment>
<evidence type="ECO:0000256" key="1">
    <source>
        <dbReference type="ARBA" id="ARBA00006484"/>
    </source>
</evidence>
<evidence type="ECO:0000256" key="3">
    <source>
        <dbReference type="RuleBase" id="RU000363"/>
    </source>
</evidence>
<dbReference type="PRINTS" id="PR00081">
    <property type="entry name" value="GDHRDH"/>
</dbReference>
<accession>A0A8K0QZY2</accession>
<dbReference type="PRINTS" id="PR00080">
    <property type="entry name" value="SDRFAMILY"/>
</dbReference>
<dbReference type="InterPro" id="IPR002347">
    <property type="entry name" value="SDR_fam"/>
</dbReference>
<dbReference type="PANTHER" id="PTHR24320:SF272">
    <property type="entry name" value="NAD(P)-BINDING ROSSMANN-FOLD SUPERFAMILY PROTEIN"/>
    <property type="match status" value="1"/>
</dbReference>